<keyword evidence="2" id="KW-1185">Reference proteome</keyword>
<proteinExistence type="predicted"/>
<dbReference type="RefSeq" id="WP_118943318.1">
    <property type="nucleotide sequence ID" value="NZ_CP032125.1"/>
</dbReference>
<dbReference type="AlphaFoldDB" id="A0A347UII5"/>
<accession>A0A347UII5</accession>
<dbReference type="EMBL" id="CP032125">
    <property type="protein sequence ID" value="AXX98663.1"/>
    <property type="molecule type" value="Genomic_DNA"/>
</dbReference>
<name>A0A347UII5_9RHOB</name>
<gene>
    <name evidence="1" type="ORF">BAR1_12475</name>
</gene>
<dbReference type="Proteomes" id="UP000261704">
    <property type="component" value="Chromosome"/>
</dbReference>
<dbReference type="KEGG" id="pamo:BAR1_12475"/>
<dbReference type="OrthoDB" id="270332at2"/>
<protein>
    <submittedName>
        <fullName evidence="1">Uncharacterized protein</fullName>
    </submittedName>
</protein>
<evidence type="ECO:0000313" key="2">
    <source>
        <dbReference type="Proteomes" id="UP000261704"/>
    </source>
</evidence>
<evidence type="ECO:0000313" key="1">
    <source>
        <dbReference type="EMBL" id="AXX98663.1"/>
    </source>
</evidence>
<reference evidence="1 2" key="1">
    <citation type="submission" date="2018-09" db="EMBL/GenBank/DDBJ databases">
        <title>Profundibacter amoris BAR1 gen. nov., sp. nov., a new member of the Roseobacter clade isolated at Lokis Castle Vent Field on the Arctic Mid-Oceanic Ridge.</title>
        <authorList>
            <person name="Le Moine Bauer S."/>
            <person name="Sjoeberg A.G."/>
            <person name="L'Haridon S."/>
            <person name="Stokke R."/>
            <person name="Roalkvam I."/>
            <person name="Steen I.H."/>
            <person name="Dahle H."/>
        </authorList>
    </citation>
    <scope>NUCLEOTIDE SEQUENCE [LARGE SCALE GENOMIC DNA]</scope>
    <source>
        <strain evidence="1 2">BAR1</strain>
    </source>
</reference>
<organism evidence="1 2">
    <name type="scientific">Profundibacter amoris</name>
    <dbReference type="NCBI Taxonomy" id="2171755"/>
    <lineage>
        <taxon>Bacteria</taxon>
        <taxon>Pseudomonadati</taxon>
        <taxon>Pseudomonadota</taxon>
        <taxon>Alphaproteobacteria</taxon>
        <taxon>Rhodobacterales</taxon>
        <taxon>Paracoccaceae</taxon>
        <taxon>Profundibacter</taxon>
    </lineage>
</organism>
<sequence length="265" mass="29131">MGHVRLGQTPATKKWREIVAYLEAGDVSIPALADAVAEATDKSLMKAAKDPAFIEALWLLVKIPQAARSKNFAQELKNLGIAVPDSPSITDLAIGFDAAIEAAQRRNSPNTTDLSEMAKHAGIAALDSLARESTPSLWTSDHEDERTTVATFSAPEKFAELSQRFFTNLVEHNIQYFLDREIPRHVGPGNFVQSVGDMVSFDGAVKRHCAETTIIMRAFAKDWLGKNAHNLKKDISRKDVAGFAHVAFKKIRKELSIRSAANEHV</sequence>